<dbReference type="SUPFAM" id="SSF51735">
    <property type="entry name" value="NAD(P)-binding Rossmann-fold domains"/>
    <property type="match status" value="1"/>
</dbReference>
<sequence>MTTPRWDAAAAGPIWPAGPPAGVDPIRAAVRGCLAAEVGRDLTAAESGGGRLDIGAIGTTAAHAVASPMLARAIADAGLVLGAARHVADPAALAADPGWRLAVVLSPWKQAVAVQLTALSPAAVTTGVVDTVLRGPRGLLGVNTNSWAAQVVLELLAAGREPGRIVLLGAGASARSVALGLRRAWPGTELVISARADAAAQELAAAAGALAVPAAELTGLLDGQAPAILINSTTWGETRESETAPFAFSFDDLLAPGGAFFDLNNRLSDLQARALRAGCTVSSGTLMQRATHACRAALARETLTLEDA</sequence>
<dbReference type="EMBL" id="FZMO01000126">
    <property type="protein sequence ID" value="SNQ47977.1"/>
    <property type="molecule type" value="Genomic_DNA"/>
</dbReference>
<dbReference type="Proteomes" id="UP000234331">
    <property type="component" value="Unassembled WGS sequence"/>
</dbReference>
<dbReference type="GO" id="GO:0019632">
    <property type="term" value="P:shikimate metabolic process"/>
    <property type="evidence" value="ECO:0007669"/>
    <property type="project" value="TreeGrafter"/>
</dbReference>
<dbReference type="Gene3D" id="3.40.50.720">
    <property type="entry name" value="NAD(P)-binding Rossmann-like Domain"/>
    <property type="match status" value="1"/>
</dbReference>
<dbReference type="InterPro" id="IPR022893">
    <property type="entry name" value="Shikimate_DH_fam"/>
</dbReference>
<accession>A0A2I2KQN0</accession>
<dbReference type="PANTHER" id="PTHR21089">
    <property type="entry name" value="SHIKIMATE DEHYDROGENASE"/>
    <property type="match status" value="1"/>
</dbReference>
<dbReference type="GO" id="GO:0005829">
    <property type="term" value="C:cytosol"/>
    <property type="evidence" value="ECO:0007669"/>
    <property type="project" value="TreeGrafter"/>
</dbReference>
<dbReference type="GO" id="GO:0050661">
    <property type="term" value="F:NADP binding"/>
    <property type="evidence" value="ECO:0007669"/>
    <property type="project" value="TreeGrafter"/>
</dbReference>
<dbReference type="GO" id="GO:0009423">
    <property type="term" value="P:chorismate biosynthetic process"/>
    <property type="evidence" value="ECO:0007669"/>
    <property type="project" value="TreeGrafter"/>
</dbReference>
<evidence type="ECO:0000313" key="2">
    <source>
        <dbReference type="Proteomes" id="UP000234331"/>
    </source>
</evidence>
<dbReference type="OrthoDB" id="4637432at2"/>
<gene>
    <name evidence="1" type="ORF">FRACA_2110010</name>
</gene>
<keyword evidence="2" id="KW-1185">Reference proteome</keyword>
<proteinExistence type="predicted"/>
<dbReference type="GO" id="GO:0004764">
    <property type="term" value="F:shikimate 3-dehydrogenase (NADP+) activity"/>
    <property type="evidence" value="ECO:0007669"/>
    <property type="project" value="InterPro"/>
</dbReference>
<dbReference type="InterPro" id="IPR036291">
    <property type="entry name" value="NAD(P)-bd_dom_sf"/>
</dbReference>
<reference evidence="1 2" key="1">
    <citation type="submission" date="2017-06" db="EMBL/GenBank/DDBJ databases">
        <authorList>
            <person name="Kim H.J."/>
            <person name="Triplett B.A."/>
        </authorList>
    </citation>
    <scope>NUCLEOTIDE SEQUENCE [LARGE SCALE GENOMIC DNA]</scope>
    <source>
        <strain evidence="1">FRACA_ARgP5</strain>
    </source>
</reference>
<name>A0A2I2KQN0_9ACTN</name>
<dbReference type="RefSeq" id="WP_115537944.1">
    <property type="nucleotide sequence ID" value="NZ_FZMO01000126.1"/>
</dbReference>
<protein>
    <recommendedName>
        <fullName evidence="3">Shikimate dehydrogenase</fullName>
    </recommendedName>
</protein>
<dbReference type="SUPFAM" id="SSF53223">
    <property type="entry name" value="Aminoacid dehydrogenase-like, N-terminal domain"/>
    <property type="match status" value="1"/>
</dbReference>
<evidence type="ECO:0000313" key="1">
    <source>
        <dbReference type="EMBL" id="SNQ47977.1"/>
    </source>
</evidence>
<evidence type="ECO:0008006" key="3">
    <source>
        <dbReference type="Google" id="ProtNLM"/>
    </source>
</evidence>
<dbReference type="PANTHER" id="PTHR21089:SF1">
    <property type="entry name" value="BIFUNCTIONAL 3-DEHYDROQUINATE DEHYDRATASE_SHIKIMATE DEHYDROGENASE, CHLOROPLASTIC"/>
    <property type="match status" value="1"/>
</dbReference>
<dbReference type="InterPro" id="IPR046346">
    <property type="entry name" value="Aminoacid_DH-like_N_sf"/>
</dbReference>
<organism evidence="1 2">
    <name type="scientific">Frankia canadensis</name>
    <dbReference type="NCBI Taxonomy" id="1836972"/>
    <lineage>
        <taxon>Bacteria</taxon>
        <taxon>Bacillati</taxon>
        <taxon>Actinomycetota</taxon>
        <taxon>Actinomycetes</taxon>
        <taxon>Frankiales</taxon>
        <taxon>Frankiaceae</taxon>
        <taxon>Frankia</taxon>
    </lineage>
</organism>
<dbReference type="AlphaFoldDB" id="A0A2I2KQN0"/>
<dbReference type="Gene3D" id="3.40.50.10860">
    <property type="entry name" value="Leucine Dehydrogenase, chain A, domain 1"/>
    <property type="match status" value="1"/>
</dbReference>